<dbReference type="CDD" id="cd02022">
    <property type="entry name" value="DPCK"/>
    <property type="match status" value="1"/>
</dbReference>
<gene>
    <name evidence="5" type="primary">coaE</name>
    <name evidence="7" type="ORF">C8P68_101554</name>
</gene>
<comment type="subcellular location">
    <subcellularLocation>
        <location evidence="5">Cytoplasm</location>
    </subcellularLocation>
</comment>
<evidence type="ECO:0000313" key="8">
    <source>
        <dbReference type="Proteomes" id="UP000244168"/>
    </source>
</evidence>
<dbReference type="AlphaFoldDB" id="A0A2T5JFW1"/>
<reference evidence="7 8" key="1">
    <citation type="submission" date="2018-04" db="EMBL/GenBank/DDBJ databases">
        <title>Genomic Encyclopedia of Archaeal and Bacterial Type Strains, Phase II (KMG-II): from individual species to whole genera.</title>
        <authorList>
            <person name="Goeker M."/>
        </authorList>
    </citation>
    <scope>NUCLEOTIDE SEQUENCE [LARGE SCALE GENOMIC DNA]</scope>
    <source>
        <strain evidence="7 8">DSM 26809</strain>
    </source>
</reference>
<keyword evidence="5 7" id="KW-0418">Kinase</keyword>
<keyword evidence="4 5" id="KW-0173">Coenzyme A biosynthesis</keyword>
<dbReference type="InterPro" id="IPR027417">
    <property type="entry name" value="P-loop_NTPase"/>
</dbReference>
<feature type="binding site" evidence="5">
    <location>
        <begin position="11"/>
        <end position="16"/>
    </location>
    <ligand>
        <name>ATP</name>
        <dbReference type="ChEBI" id="CHEBI:30616"/>
    </ligand>
</feature>
<evidence type="ECO:0000256" key="6">
    <source>
        <dbReference type="NCBIfam" id="TIGR00152"/>
    </source>
</evidence>
<dbReference type="GO" id="GO:0005737">
    <property type="term" value="C:cytoplasm"/>
    <property type="evidence" value="ECO:0007669"/>
    <property type="project" value="UniProtKB-SubCell"/>
</dbReference>
<accession>A0A2T5JFW1</accession>
<dbReference type="GO" id="GO:0015937">
    <property type="term" value="P:coenzyme A biosynthetic process"/>
    <property type="evidence" value="ECO:0007669"/>
    <property type="project" value="UniProtKB-UniRule"/>
</dbReference>
<keyword evidence="2 5" id="KW-0547">Nucleotide-binding</keyword>
<comment type="pathway">
    <text evidence="5">Cofactor biosynthesis; coenzyme A biosynthesis; CoA from (R)-pantothenate: step 5/5.</text>
</comment>
<dbReference type="EMBL" id="QAOQ01000001">
    <property type="protein sequence ID" value="PTR01320.1"/>
    <property type="molecule type" value="Genomic_DNA"/>
</dbReference>
<keyword evidence="5" id="KW-0808">Transferase</keyword>
<comment type="function">
    <text evidence="5">Catalyzes the phosphorylation of the 3'-hydroxyl group of dephosphocoenzyme A to form coenzyme A.</text>
</comment>
<evidence type="ECO:0000256" key="2">
    <source>
        <dbReference type="ARBA" id="ARBA00022741"/>
    </source>
</evidence>
<dbReference type="GO" id="GO:0005524">
    <property type="term" value="F:ATP binding"/>
    <property type="evidence" value="ECO:0007669"/>
    <property type="project" value="UniProtKB-UniRule"/>
</dbReference>
<evidence type="ECO:0000313" key="7">
    <source>
        <dbReference type="EMBL" id="PTR01320.1"/>
    </source>
</evidence>
<dbReference type="PROSITE" id="PS51219">
    <property type="entry name" value="DPCK"/>
    <property type="match status" value="1"/>
</dbReference>
<dbReference type="RefSeq" id="WP_107826721.1">
    <property type="nucleotide sequence ID" value="NZ_CP160205.1"/>
</dbReference>
<dbReference type="InterPro" id="IPR001977">
    <property type="entry name" value="Depp_CoAkinase"/>
</dbReference>
<dbReference type="Proteomes" id="UP000244168">
    <property type="component" value="Unassembled WGS sequence"/>
</dbReference>
<dbReference type="PANTHER" id="PTHR10695:SF46">
    <property type="entry name" value="BIFUNCTIONAL COENZYME A SYNTHASE-RELATED"/>
    <property type="match status" value="1"/>
</dbReference>
<sequence>MLKIGITGNIGSGKTTVSKVFELLGVPVFYADEQAKNVMVRDAELIAGIKKAFGNDAYFEDGTLNRKHIAGIVFNDDAQLAVLNSLVHPAVFRAFDEWLAVQNAPYIMKEAALLFESGSYKKCDRTIMIDAPLELRLNRVIQRDGIPREAAEARNAKQFTEEKKIAMADDLIVNDGQQLVIPQVLKLHQQYLTMAG</sequence>
<evidence type="ECO:0000256" key="1">
    <source>
        <dbReference type="ARBA" id="ARBA00009018"/>
    </source>
</evidence>
<evidence type="ECO:0000256" key="4">
    <source>
        <dbReference type="ARBA" id="ARBA00022993"/>
    </source>
</evidence>
<organism evidence="7 8">
    <name type="scientific">Mucilaginibacter yixingensis</name>
    <dbReference type="NCBI Taxonomy" id="1295612"/>
    <lineage>
        <taxon>Bacteria</taxon>
        <taxon>Pseudomonadati</taxon>
        <taxon>Bacteroidota</taxon>
        <taxon>Sphingobacteriia</taxon>
        <taxon>Sphingobacteriales</taxon>
        <taxon>Sphingobacteriaceae</taxon>
        <taxon>Mucilaginibacter</taxon>
    </lineage>
</organism>
<dbReference type="HAMAP" id="MF_00376">
    <property type="entry name" value="Dephospho_CoA_kinase"/>
    <property type="match status" value="1"/>
</dbReference>
<keyword evidence="8" id="KW-1185">Reference proteome</keyword>
<dbReference type="Gene3D" id="3.40.50.300">
    <property type="entry name" value="P-loop containing nucleotide triphosphate hydrolases"/>
    <property type="match status" value="1"/>
</dbReference>
<dbReference type="OrthoDB" id="9812943at2"/>
<evidence type="ECO:0000256" key="5">
    <source>
        <dbReference type="HAMAP-Rule" id="MF_00376"/>
    </source>
</evidence>
<keyword evidence="5" id="KW-0963">Cytoplasm</keyword>
<dbReference type="SUPFAM" id="SSF52540">
    <property type="entry name" value="P-loop containing nucleoside triphosphate hydrolases"/>
    <property type="match status" value="1"/>
</dbReference>
<dbReference type="UniPathway" id="UPA00241">
    <property type="reaction ID" value="UER00356"/>
</dbReference>
<evidence type="ECO:0000256" key="3">
    <source>
        <dbReference type="ARBA" id="ARBA00022840"/>
    </source>
</evidence>
<protein>
    <recommendedName>
        <fullName evidence="5 6">Dephospho-CoA kinase</fullName>
        <ecNumber evidence="5 6">2.7.1.24</ecNumber>
    </recommendedName>
    <alternativeName>
        <fullName evidence="5">Dephosphocoenzyme A kinase</fullName>
    </alternativeName>
</protein>
<dbReference type="Pfam" id="PF01121">
    <property type="entry name" value="CoaE"/>
    <property type="match status" value="1"/>
</dbReference>
<name>A0A2T5JFW1_9SPHI</name>
<dbReference type="EC" id="2.7.1.24" evidence="5 6"/>
<proteinExistence type="inferred from homology"/>
<comment type="catalytic activity">
    <reaction evidence="5">
        <text>3'-dephospho-CoA + ATP = ADP + CoA + H(+)</text>
        <dbReference type="Rhea" id="RHEA:18245"/>
        <dbReference type="ChEBI" id="CHEBI:15378"/>
        <dbReference type="ChEBI" id="CHEBI:30616"/>
        <dbReference type="ChEBI" id="CHEBI:57287"/>
        <dbReference type="ChEBI" id="CHEBI:57328"/>
        <dbReference type="ChEBI" id="CHEBI:456216"/>
        <dbReference type="EC" id="2.7.1.24"/>
    </reaction>
</comment>
<comment type="similarity">
    <text evidence="1 5">Belongs to the CoaE family.</text>
</comment>
<dbReference type="PANTHER" id="PTHR10695">
    <property type="entry name" value="DEPHOSPHO-COA KINASE-RELATED"/>
    <property type="match status" value="1"/>
</dbReference>
<dbReference type="GO" id="GO:0004140">
    <property type="term" value="F:dephospho-CoA kinase activity"/>
    <property type="evidence" value="ECO:0007669"/>
    <property type="project" value="UniProtKB-UniRule"/>
</dbReference>
<keyword evidence="3 5" id="KW-0067">ATP-binding</keyword>
<dbReference type="NCBIfam" id="TIGR00152">
    <property type="entry name" value="dephospho-CoA kinase"/>
    <property type="match status" value="1"/>
</dbReference>
<comment type="caution">
    <text evidence="7">The sequence shown here is derived from an EMBL/GenBank/DDBJ whole genome shotgun (WGS) entry which is preliminary data.</text>
</comment>